<evidence type="ECO:0000313" key="1">
    <source>
        <dbReference type="EMBL" id="QJA58173.1"/>
    </source>
</evidence>
<accession>A0A6M3KC43</accession>
<dbReference type="Gene3D" id="3.40.50.300">
    <property type="entry name" value="P-loop containing nucleotide triphosphate hydrolases"/>
    <property type="match status" value="1"/>
</dbReference>
<protein>
    <recommendedName>
        <fullName evidence="3">Helicase</fullName>
    </recommendedName>
</protein>
<dbReference type="InterPro" id="IPR027417">
    <property type="entry name" value="P-loop_NTPase"/>
</dbReference>
<dbReference type="AlphaFoldDB" id="A0A6M3KC43"/>
<dbReference type="EMBL" id="MT142373">
    <property type="protein sequence ID" value="QJA79234.1"/>
    <property type="molecule type" value="Genomic_DNA"/>
</dbReference>
<evidence type="ECO:0008006" key="3">
    <source>
        <dbReference type="Google" id="ProtNLM"/>
    </source>
</evidence>
<gene>
    <name evidence="2" type="ORF">MM415A00925_0010</name>
    <name evidence="1" type="ORF">MM415B01491_0020</name>
</gene>
<evidence type="ECO:0000313" key="2">
    <source>
        <dbReference type="EMBL" id="QJA79234.1"/>
    </source>
</evidence>
<dbReference type="EMBL" id="MT141311">
    <property type="protein sequence ID" value="QJA58173.1"/>
    <property type="molecule type" value="Genomic_DNA"/>
</dbReference>
<name>A0A6M3KC43_9ZZZZ</name>
<organism evidence="2">
    <name type="scientific">viral metagenome</name>
    <dbReference type="NCBI Taxonomy" id="1070528"/>
    <lineage>
        <taxon>unclassified sequences</taxon>
        <taxon>metagenomes</taxon>
        <taxon>organismal metagenomes</taxon>
    </lineage>
</organism>
<sequence>MTIEAGLEKAEEIAQSVLRGKQLKLLCLPARSLSVEGLKGYMTNWAYYEGFEADVVVTDYLDKMKPDKEYGQYRHNIYDIALSHKALSLDRNILVASCSQSNTGRDEERDIKSGDVAEDIRKKAEIDIGWSLNQTAREKAQGVMRVKPMKTRHDFSNIADQCMVLYQLKIGRPILTSCNIRKYS</sequence>
<proteinExistence type="predicted"/>
<reference evidence="2" key="1">
    <citation type="submission" date="2020-03" db="EMBL/GenBank/DDBJ databases">
        <title>The deep terrestrial virosphere.</title>
        <authorList>
            <person name="Holmfeldt K."/>
            <person name="Nilsson E."/>
            <person name="Simone D."/>
            <person name="Lopez-Fernandez M."/>
            <person name="Wu X."/>
            <person name="de Brujin I."/>
            <person name="Lundin D."/>
            <person name="Andersson A."/>
            <person name="Bertilsson S."/>
            <person name="Dopson M."/>
        </authorList>
    </citation>
    <scope>NUCLEOTIDE SEQUENCE</scope>
    <source>
        <strain evidence="2">MM415A00925</strain>
        <strain evidence="1">MM415B01491</strain>
    </source>
</reference>